<reference evidence="12" key="1">
    <citation type="submission" date="2016-09" db="EMBL/GenBank/DDBJ databases">
        <title>Draft genome of thermotolerant cyanobacterium Desertifilum sp. strain IPPAS B-1220.</title>
        <authorList>
            <person name="Sinetova M.A."/>
            <person name="Bolakhan K."/>
            <person name="Zayadan B.K."/>
            <person name="Mironov K.S."/>
            <person name="Ustinova V."/>
            <person name="Kupriyanova E.V."/>
            <person name="Sidorov R.A."/>
            <person name="Skrypnik A.N."/>
            <person name="Gogoleva N.E."/>
            <person name="Gogolev Y.V."/>
            <person name="Los D.A."/>
        </authorList>
    </citation>
    <scope>NUCLEOTIDE SEQUENCE [LARGE SCALE GENOMIC DNA]</scope>
    <source>
        <strain evidence="12">IPPAS B-1220</strain>
    </source>
</reference>
<dbReference type="InterPro" id="IPR003594">
    <property type="entry name" value="HATPase_dom"/>
</dbReference>
<keyword evidence="4" id="KW-0808">Transferase</keyword>
<dbReference type="Pfam" id="PF02518">
    <property type="entry name" value="HATPase_c"/>
    <property type="match status" value="1"/>
</dbReference>
<proteinExistence type="predicted"/>
<evidence type="ECO:0000256" key="1">
    <source>
        <dbReference type="ARBA" id="ARBA00000085"/>
    </source>
</evidence>
<evidence type="ECO:0000256" key="7">
    <source>
        <dbReference type="SAM" id="Coils"/>
    </source>
</evidence>
<dbReference type="InterPro" id="IPR036890">
    <property type="entry name" value="HATPase_C_sf"/>
</dbReference>
<dbReference type="Pfam" id="PF08447">
    <property type="entry name" value="PAS_3"/>
    <property type="match status" value="3"/>
</dbReference>
<dbReference type="PANTHER" id="PTHR43304">
    <property type="entry name" value="PHYTOCHROME-LIKE PROTEIN CPH1"/>
    <property type="match status" value="1"/>
</dbReference>
<protein>
    <recommendedName>
        <fullName evidence="2">histidine kinase</fullName>
        <ecNumber evidence="2">2.7.13.3</ecNumber>
    </recommendedName>
</protein>
<dbReference type="AlphaFoldDB" id="A0A1E5QM94"/>
<feature type="domain" description="PAS" evidence="10">
    <location>
        <begin position="289"/>
        <end position="359"/>
    </location>
</feature>
<feature type="coiled-coil region" evidence="7">
    <location>
        <begin position="532"/>
        <end position="559"/>
    </location>
</feature>
<feature type="domain" description="PAC" evidence="11">
    <location>
        <begin position="362"/>
        <end position="414"/>
    </location>
</feature>
<dbReference type="SMART" id="SM00086">
    <property type="entry name" value="PAC"/>
    <property type="match status" value="3"/>
</dbReference>
<dbReference type="SMART" id="SM00091">
    <property type="entry name" value="PAS"/>
    <property type="match status" value="4"/>
</dbReference>
<dbReference type="CDD" id="cd00130">
    <property type="entry name" value="PAS"/>
    <property type="match status" value="4"/>
</dbReference>
<dbReference type="EC" id="2.7.13.3" evidence="2"/>
<accession>A0A1E5QM94</accession>
<feature type="coiled-coil region" evidence="7">
    <location>
        <begin position="712"/>
        <end position="742"/>
    </location>
</feature>
<dbReference type="EMBL" id="MJGC01000044">
    <property type="protein sequence ID" value="OEJ75796.1"/>
    <property type="molecule type" value="Genomic_DNA"/>
</dbReference>
<evidence type="ECO:0000256" key="4">
    <source>
        <dbReference type="ARBA" id="ARBA00022679"/>
    </source>
</evidence>
<dbReference type="SUPFAM" id="SSF47384">
    <property type="entry name" value="Homodimeric domain of signal transducing histidine kinase"/>
    <property type="match status" value="1"/>
</dbReference>
<dbReference type="SUPFAM" id="SSF55874">
    <property type="entry name" value="ATPase domain of HSP90 chaperone/DNA topoisomerase II/histidine kinase"/>
    <property type="match status" value="1"/>
</dbReference>
<feature type="domain" description="PAC" evidence="11">
    <location>
        <begin position="488"/>
        <end position="541"/>
    </location>
</feature>
<dbReference type="NCBIfam" id="TIGR00229">
    <property type="entry name" value="sensory_box"/>
    <property type="match status" value="3"/>
</dbReference>
<keyword evidence="5" id="KW-0418">Kinase</keyword>
<dbReference type="Pfam" id="PF13426">
    <property type="entry name" value="PAS_9"/>
    <property type="match status" value="1"/>
</dbReference>
<dbReference type="InterPro" id="IPR036097">
    <property type="entry name" value="HisK_dim/P_sf"/>
</dbReference>
<dbReference type="SUPFAM" id="SSF55781">
    <property type="entry name" value="GAF domain-like"/>
    <property type="match status" value="1"/>
</dbReference>
<dbReference type="Gene3D" id="3.30.450.40">
    <property type="match status" value="1"/>
</dbReference>
<dbReference type="Gene3D" id="3.30.565.10">
    <property type="entry name" value="Histidine kinase-like ATPase, C-terminal domain"/>
    <property type="match status" value="1"/>
</dbReference>
<evidence type="ECO:0000313" key="12">
    <source>
        <dbReference type="EMBL" id="OEJ75796.1"/>
    </source>
</evidence>
<dbReference type="SMART" id="SM00065">
    <property type="entry name" value="GAF"/>
    <property type="match status" value="1"/>
</dbReference>
<dbReference type="PANTHER" id="PTHR43304:SF1">
    <property type="entry name" value="PAC DOMAIN-CONTAINING PROTEIN"/>
    <property type="match status" value="1"/>
</dbReference>
<dbReference type="InterPro" id="IPR004358">
    <property type="entry name" value="Sig_transdc_His_kin-like_C"/>
</dbReference>
<evidence type="ECO:0000259" key="10">
    <source>
        <dbReference type="PROSITE" id="PS50112"/>
    </source>
</evidence>
<name>A0A1E5QM94_9CYAN</name>
<dbReference type="InterPro" id="IPR003661">
    <property type="entry name" value="HisK_dim/P_dom"/>
</dbReference>
<evidence type="ECO:0000259" key="9">
    <source>
        <dbReference type="PROSITE" id="PS50109"/>
    </source>
</evidence>
<keyword evidence="3" id="KW-0597">Phosphoprotein</keyword>
<dbReference type="PROSITE" id="PS50113">
    <property type="entry name" value="PAC"/>
    <property type="match status" value="2"/>
</dbReference>
<feature type="domain" description="PAS" evidence="10">
    <location>
        <begin position="168"/>
        <end position="238"/>
    </location>
</feature>
<dbReference type="InterPro" id="IPR052162">
    <property type="entry name" value="Sensor_kinase/Photoreceptor"/>
</dbReference>
<evidence type="ECO:0000256" key="6">
    <source>
        <dbReference type="ARBA" id="ARBA00023012"/>
    </source>
</evidence>
<dbReference type="InterPro" id="IPR035965">
    <property type="entry name" value="PAS-like_dom_sf"/>
</dbReference>
<feature type="domain" description="PAS" evidence="10">
    <location>
        <begin position="408"/>
        <end position="485"/>
    </location>
</feature>
<keyword evidence="6" id="KW-0902">Two-component regulatory system</keyword>
<dbReference type="STRING" id="1781255.BH720_07645"/>
<dbReference type="PROSITE" id="PS50112">
    <property type="entry name" value="PAS"/>
    <property type="match status" value="3"/>
</dbReference>
<dbReference type="Gene3D" id="3.30.450.20">
    <property type="entry name" value="PAS domain"/>
    <property type="match status" value="4"/>
</dbReference>
<dbReference type="InterPro" id="IPR005467">
    <property type="entry name" value="His_kinase_dom"/>
</dbReference>
<feature type="region of interest" description="Disordered" evidence="8">
    <location>
        <begin position="130"/>
        <end position="152"/>
    </location>
</feature>
<evidence type="ECO:0000256" key="8">
    <source>
        <dbReference type="SAM" id="MobiDB-lite"/>
    </source>
</evidence>
<dbReference type="GO" id="GO:0000155">
    <property type="term" value="F:phosphorelay sensor kinase activity"/>
    <property type="evidence" value="ECO:0007669"/>
    <property type="project" value="InterPro"/>
</dbReference>
<comment type="caution">
    <text evidence="12">The sequence shown here is derived from an EMBL/GenBank/DDBJ whole genome shotgun (WGS) entry which is preliminary data.</text>
</comment>
<dbReference type="InterPro" id="IPR001610">
    <property type="entry name" value="PAC"/>
</dbReference>
<dbReference type="InterPro" id="IPR013655">
    <property type="entry name" value="PAS_fold_3"/>
</dbReference>
<gene>
    <name evidence="12" type="ORF">BH720_07645</name>
</gene>
<dbReference type="Pfam" id="PF01590">
    <property type="entry name" value="GAF"/>
    <property type="match status" value="1"/>
</dbReference>
<dbReference type="InterPro" id="IPR029016">
    <property type="entry name" value="GAF-like_dom_sf"/>
</dbReference>
<evidence type="ECO:0000256" key="3">
    <source>
        <dbReference type="ARBA" id="ARBA00022553"/>
    </source>
</evidence>
<dbReference type="OrthoDB" id="444895at2"/>
<dbReference type="PROSITE" id="PS50109">
    <property type="entry name" value="HIS_KIN"/>
    <property type="match status" value="1"/>
</dbReference>
<evidence type="ECO:0000256" key="2">
    <source>
        <dbReference type="ARBA" id="ARBA00012438"/>
    </source>
</evidence>
<sequence>MARNNQYKPIESTWHNPEQRRLASSAQTFEWMSVLTPDGAILEANQATLCLVDRPLEAITGALIWQVYPWMDCFEAQVQLQNAIATANHQESVSLQMVLGKTPQESLVFELSIKSVRDRQGNVTVLIVKGREIAPPPPTPSSTETPENREQERATALLQTTLAEVQHLQHQLDCFLQLSQELVVIASHDGYFRRVNPAAQKLLGYSTEELTALPFLSLVHPDDYHKTQAAIRQQVEEHLSVVQLENRYRAKDGSYKWLSWNSIFTDGFLYAVGRDITEQKDAEVALRESEARYQNLAQLLPVGIFHSDAQGATLYTNPRWSEISGLSAAESLGDGWVQNIHPEDRTQAFVSWQRLINEQIPLQNEFRIIRPDGEIVWCLAQAQAERGENDEIKGYIGSVTDISDRKRTEEEMRLLLQQYRFLADTMPQMVWTGTPDGFIDYYNQRWLDFTGMSLEENLGWGWTAIVHPEDLQRCIDCWNHSLATGTDYQIEYRFKGACHDRYRWHLGRAVPLRNDEGEIMRWFGTCTDIDDVKQVEAALKQSEQEYRELAQRTQLINQLANQIRQSLNLNSILQTVVTEIRSLLSVDQCVFSFCRSEFGSLVWDVVEEASSPDLPSLIGVYPLAEIDELHQKLRNLEIIQIDAVQALDNPLMRQFWSALGFQSVLNVPIQLRSGATGVVSCTHSAKIRPWQKEEVALVVAVCDQIAIAIHQAELYEQSRQAATEAMEKSQQLEQTLYQLQRTQSQLIQSEKMSSLGQLVAGVAHEINNPVNFIFGNLTHAQEYSQQLLGLIGLYQQHYPNPVEDIELEIEEIDLAFLVEDLPKLLDSMKIGAVRIREIVSSLRTFSRLDESDMKEVDIHEGIDSTLMILQNRTKAKVDRQAIRLVKEYGSLPLIECYPGQLNQVFMNLLTNAIDTLDERHVQLSESAIAQIPSTITITTAILNSDWISISIADNGLGIPQAVQQRLFDPFFTTKPIGKGTGLGLSISYQIVVEKHQGRLLCHSSPNRGTEFVIEIPIRQRSC</sequence>
<dbReference type="FunFam" id="3.30.450.20:FF:000099">
    <property type="entry name" value="Sensory box sensor histidine kinase"/>
    <property type="match status" value="1"/>
</dbReference>
<feature type="domain" description="Histidine kinase" evidence="9">
    <location>
        <begin position="761"/>
        <end position="1019"/>
    </location>
</feature>
<dbReference type="SMART" id="SM00387">
    <property type="entry name" value="HATPase_c"/>
    <property type="match status" value="1"/>
</dbReference>
<organism evidence="12">
    <name type="scientific">Desertifilum tharense IPPAS B-1220</name>
    <dbReference type="NCBI Taxonomy" id="1781255"/>
    <lineage>
        <taxon>Bacteria</taxon>
        <taxon>Bacillati</taxon>
        <taxon>Cyanobacteriota</taxon>
        <taxon>Cyanophyceae</taxon>
        <taxon>Desertifilales</taxon>
        <taxon>Desertifilaceae</taxon>
        <taxon>Desertifilum</taxon>
    </lineage>
</organism>
<dbReference type="InterPro" id="IPR000014">
    <property type="entry name" value="PAS"/>
</dbReference>
<dbReference type="InterPro" id="IPR003018">
    <property type="entry name" value="GAF"/>
</dbReference>
<dbReference type="InterPro" id="IPR000700">
    <property type="entry name" value="PAS-assoc_C"/>
</dbReference>
<dbReference type="CDD" id="cd00082">
    <property type="entry name" value="HisKA"/>
    <property type="match status" value="1"/>
</dbReference>
<dbReference type="RefSeq" id="WP_069966588.1">
    <property type="nucleotide sequence ID" value="NZ_CM124774.1"/>
</dbReference>
<dbReference type="SMART" id="SM00388">
    <property type="entry name" value="HisKA"/>
    <property type="match status" value="1"/>
</dbReference>
<keyword evidence="7" id="KW-0175">Coiled coil</keyword>
<dbReference type="Gene3D" id="1.10.287.130">
    <property type="match status" value="1"/>
</dbReference>
<evidence type="ECO:0000259" key="11">
    <source>
        <dbReference type="PROSITE" id="PS50113"/>
    </source>
</evidence>
<dbReference type="SUPFAM" id="SSF55785">
    <property type="entry name" value="PYP-like sensor domain (PAS domain)"/>
    <property type="match status" value="4"/>
</dbReference>
<comment type="catalytic activity">
    <reaction evidence="1">
        <text>ATP + protein L-histidine = ADP + protein N-phospho-L-histidine.</text>
        <dbReference type="EC" id="2.7.13.3"/>
    </reaction>
</comment>
<evidence type="ECO:0000256" key="5">
    <source>
        <dbReference type="ARBA" id="ARBA00022777"/>
    </source>
</evidence>
<dbReference type="PRINTS" id="PR00344">
    <property type="entry name" value="BCTRLSENSOR"/>
</dbReference>